<dbReference type="PROSITE" id="PS50853">
    <property type="entry name" value="FN3"/>
    <property type="match status" value="1"/>
</dbReference>
<reference evidence="9 10" key="1">
    <citation type="submission" date="2020-08" db="EMBL/GenBank/DDBJ databases">
        <title>A Genomic Blueprint of the Chicken Gut Microbiome.</title>
        <authorList>
            <person name="Gilroy R."/>
            <person name="Ravi A."/>
            <person name="Getino M."/>
            <person name="Pursley I."/>
            <person name="Horton D.L."/>
            <person name="Alikhan N.-F."/>
            <person name="Baker D."/>
            <person name="Gharbi K."/>
            <person name="Hall N."/>
            <person name="Watson M."/>
            <person name="Adriaenssens E.M."/>
            <person name="Foster-Nyarko E."/>
            <person name="Jarju S."/>
            <person name="Secka A."/>
            <person name="Antonio M."/>
            <person name="Oren A."/>
            <person name="Chaudhuri R."/>
            <person name="La Ragione R.M."/>
            <person name="Hildebrand F."/>
            <person name="Pallen M.J."/>
        </authorList>
    </citation>
    <scope>NUCLEOTIDE SEQUENCE [LARGE SCALE GENOMIC DNA]</scope>
    <source>
        <strain evidence="9 10">Sa1CVA4</strain>
    </source>
</reference>
<proteinExistence type="predicted"/>
<evidence type="ECO:0000256" key="2">
    <source>
        <dbReference type="ARBA" id="ARBA00004496"/>
    </source>
</evidence>
<keyword evidence="7" id="KW-0472">Membrane</keyword>
<name>A0ABR8WNV6_9FLAO</name>
<keyword evidence="4" id="KW-0732">Signal</keyword>
<evidence type="ECO:0000313" key="9">
    <source>
        <dbReference type="EMBL" id="MBD8018767.1"/>
    </source>
</evidence>
<dbReference type="Gene3D" id="2.60.40.10">
    <property type="entry name" value="Immunoglobulins"/>
    <property type="match status" value="3"/>
</dbReference>
<evidence type="ECO:0000256" key="5">
    <source>
        <dbReference type="ARBA" id="ARBA00023069"/>
    </source>
</evidence>
<feature type="transmembrane region" description="Helical" evidence="7">
    <location>
        <begin position="7"/>
        <end position="29"/>
    </location>
</feature>
<dbReference type="InterPro" id="IPR053879">
    <property type="entry name" value="HYDIN_VesB_CFA65-like_Ig"/>
</dbReference>
<keyword evidence="7" id="KW-0812">Transmembrane</keyword>
<evidence type="ECO:0000313" key="10">
    <source>
        <dbReference type="Proteomes" id="UP000626242"/>
    </source>
</evidence>
<gene>
    <name evidence="9" type="ORF">H9628_09805</name>
</gene>
<accession>A0ABR8WNV6</accession>
<keyword evidence="5" id="KW-0969">Cilium</keyword>
<dbReference type="NCBIfam" id="TIGR04183">
    <property type="entry name" value="Por_Secre_tail"/>
    <property type="match status" value="1"/>
</dbReference>
<evidence type="ECO:0000256" key="7">
    <source>
        <dbReference type="SAM" id="Phobius"/>
    </source>
</evidence>
<comment type="subcellular location">
    <subcellularLocation>
        <location evidence="1">Cell projection</location>
        <location evidence="1">Cilium</location>
    </subcellularLocation>
    <subcellularLocation>
        <location evidence="2">Cytoplasm</location>
    </subcellularLocation>
</comment>
<dbReference type="InterPro" id="IPR013783">
    <property type="entry name" value="Ig-like_fold"/>
</dbReference>
<dbReference type="PROSITE" id="PS50194">
    <property type="entry name" value="FILAMIN_REPEAT"/>
    <property type="match status" value="1"/>
</dbReference>
<dbReference type="InterPro" id="IPR026444">
    <property type="entry name" value="Secre_tail"/>
</dbReference>
<dbReference type="NCBIfam" id="NF012200">
    <property type="entry name" value="choice_anch_D"/>
    <property type="match status" value="2"/>
</dbReference>
<keyword evidence="10" id="KW-1185">Reference proteome</keyword>
<dbReference type="RefSeq" id="WP_251833974.1">
    <property type="nucleotide sequence ID" value="NZ_JACSPS010000003.1"/>
</dbReference>
<comment type="caution">
    <text evidence="9">The sequence shown here is derived from an EMBL/GenBank/DDBJ whole genome shotgun (WGS) entry which is preliminary data.</text>
</comment>
<dbReference type="Proteomes" id="UP000626242">
    <property type="component" value="Unassembled WGS sequence"/>
</dbReference>
<dbReference type="SMART" id="SM00060">
    <property type="entry name" value="FN3"/>
    <property type="match status" value="1"/>
</dbReference>
<keyword evidence="3" id="KW-0963">Cytoplasm</keyword>
<dbReference type="InterPro" id="IPR036116">
    <property type="entry name" value="FN3_sf"/>
</dbReference>
<dbReference type="InterPro" id="IPR017868">
    <property type="entry name" value="Filamin/ABP280_repeat-like"/>
</dbReference>
<sequence>MKKYLRGILRFSAFFSLMFSMNFSGQILFSNPITGTNPSTANPYTAGQTVAANITVSGIGRGSGISASNANDRYNASGWNSTLLDANDYFEFTLTPNPGFKINFSGFAYTAQSSGTGPVSFAIRSSLDSFTSDLGTPSAAGGTISLSAPIFQNITAALTFRVYGWGASAGGGTFSINDFAFNGTVLSTVKKPEPSGFPSSFSCSASNSNSIQLSWADAAGTIPPDGYLVKWSSTSYSVITDPVDGNPVANGAGVQNVSQGIQNFLSSSLAPATTYYFKIWSYTNSGSDIDYKLIGEPQASCTTLSPPCNYSEDFASIPTTPNPDQYLSRSWTGSGGTWSAVNARTDQMLNGKAITYNGNGSLAGPTSSNGVGNFSFNFVKAFANSNSRTIQVWVNGMQVGSDITVNPSSDNVQNYAIDVNLPGNIQFELRTIGAQIKIDDVTWTCFTGTPQPNITIQGNSITIPNGDSTPTTADGTDFGTMIGGTDIERTFEIRNAGSATLNLTNPAVTVLSGAQDFTVSAQPASASVNAFSNTSFKVKFNSTVPGTHTETVQIASDDPDTPLYTFQVKAVVTQPVINIDKTSLSGFAYAFAQGPSALQSFKVNGNNLAAAITVSASANWEISTNQAYDNNNVAPWTTVVLSKNQSGAVTDKTIYVRLKDGLPVGTYTGTVTLSSTSAVDKTVSLTGSVTPGLAKIKVLGNGSSIANGSSMPSGLNNTLFATQNIGNSQTKSFEILNLGGAPLTINSVSISGADATAFSVAGAPPPNTVLSQNQSVSFSIIFKPTSIGTKDATVTITNNDQASNPFTFALRGGAVYCSSPGEIIIAQQDFETLPSDNELIFTKENIGAIPPGTSSDFSSGKSGSNDAPKVNNLFSHGSRGYRIQGADPVGETASGIRFTFGPVNTSAYTDVSVSLKVAGFSLGSKSNGMDSKNQDPGPDILDADKIDFVLVEISPDGGANWYPQAKIVSNDMNVAWSFNSERTGDAMRLYQSNQNLTYFKSSEAGTKCSALEITGIPQVNSLLVRVTAQNNAVNESWIIDDIRITSSGLKPKVWNGASWLPSAPQPTDRAVINGIFETAANADLQVCQCEINSSGKLIVKENTSFTVTDFIINDGEIIVESGAGLVQLNDGGVNSGTGTFTAERKINLSVPIPPQTDRNQYNFVISPVEGVNLKNGIYSGITPPHVLYHNQSNNHFYESTGAYIPGRALAVKEPVYSQVANSVTEVKAVFKGVPVNGISVGGTPLIFNAVNSAPGVTFPSAMVRGYNLIGNPYPSNIDLVAFYNLNGGDSSGLSSTFYFWDSTANNRYAQEGSGYDGLAYAQFNAVSLTPTKAQGDPGTSTQLFPTRYVPMAQGFMARVYPASKTLVFSNSIRTANSGIGFFGKSAPEMNRFWLNMVSPGGLSSNIAVVYFEEGNNGFAADDSPVMGGSEVVYTFAGTEKVSINGRREFSDADAVLLGSTHFAEGQYKLVLDKTEGIFANGQHIFLKDTVTGSLTNLSENPYVFDAEKGETEGRFQIVYREERVLTAESEDSGLLVYRDGECYWLKSIKEVSEVFIYDLSGRLTGHLKPNSRSVRIDTQELLKGIYILKIVRNGEIISRKIVK</sequence>
<dbReference type="SUPFAM" id="SSF49265">
    <property type="entry name" value="Fibronectin type III"/>
    <property type="match status" value="1"/>
</dbReference>
<evidence type="ECO:0000256" key="4">
    <source>
        <dbReference type="ARBA" id="ARBA00022729"/>
    </source>
</evidence>
<protein>
    <submittedName>
        <fullName evidence="9">Choice-of-anchor D domain-containing protein</fullName>
    </submittedName>
</protein>
<evidence type="ECO:0000259" key="8">
    <source>
        <dbReference type="PROSITE" id="PS50853"/>
    </source>
</evidence>
<keyword evidence="7" id="KW-1133">Transmembrane helix</keyword>
<dbReference type="Pfam" id="PF22544">
    <property type="entry name" value="HYDIN_VesB_CFA65-like_Ig"/>
    <property type="match status" value="2"/>
</dbReference>
<evidence type="ECO:0000256" key="3">
    <source>
        <dbReference type="ARBA" id="ARBA00022490"/>
    </source>
</evidence>
<evidence type="ECO:0000256" key="1">
    <source>
        <dbReference type="ARBA" id="ARBA00004138"/>
    </source>
</evidence>
<feature type="domain" description="Fibronectin type-III" evidence="8">
    <location>
        <begin position="197"/>
        <end position="308"/>
    </location>
</feature>
<keyword evidence="6" id="KW-0966">Cell projection</keyword>
<organism evidence="9 10">
    <name type="scientific">Kaistella pullorum</name>
    <dbReference type="NCBI Taxonomy" id="2763074"/>
    <lineage>
        <taxon>Bacteria</taxon>
        <taxon>Pseudomonadati</taxon>
        <taxon>Bacteroidota</taxon>
        <taxon>Flavobacteriia</taxon>
        <taxon>Flavobacteriales</taxon>
        <taxon>Weeksellaceae</taxon>
        <taxon>Chryseobacterium group</taxon>
        <taxon>Kaistella</taxon>
    </lineage>
</organism>
<dbReference type="InterPro" id="IPR003961">
    <property type="entry name" value="FN3_dom"/>
</dbReference>
<dbReference type="EMBL" id="JACSPS010000003">
    <property type="protein sequence ID" value="MBD8018767.1"/>
    <property type="molecule type" value="Genomic_DNA"/>
</dbReference>
<evidence type="ECO:0000256" key="6">
    <source>
        <dbReference type="ARBA" id="ARBA00023273"/>
    </source>
</evidence>